<keyword evidence="2" id="KW-0067">ATP-binding</keyword>
<dbReference type="KEGG" id="cceu:CBR64_04210"/>
<dbReference type="InterPro" id="IPR003439">
    <property type="entry name" value="ABC_transporter-like_ATP-bd"/>
</dbReference>
<evidence type="ECO:0000313" key="5">
    <source>
        <dbReference type="EMBL" id="ARU50810.1"/>
    </source>
</evidence>
<dbReference type="SMART" id="SM00382">
    <property type="entry name" value="AAA"/>
    <property type="match status" value="1"/>
</dbReference>
<dbReference type="RefSeq" id="WP_087469873.1">
    <property type="nucleotide sequence ID" value="NZ_CP021383.1"/>
</dbReference>
<dbReference type="Proteomes" id="UP000196228">
    <property type="component" value="Chromosome"/>
</dbReference>
<organism evidence="5 6">
    <name type="scientific">Cellulosimicrobium cellulans</name>
    <name type="common">Arthrobacter luteus</name>
    <dbReference type="NCBI Taxonomy" id="1710"/>
    <lineage>
        <taxon>Bacteria</taxon>
        <taxon>Bacillati</taxon>
        <taxon>Actinomycetota</taxon>
        <taxon>Actinomycetes</taxon>
        <taxon>Micrococcales</taxon>
        <taxon>Promicromonosporaceae</taxon>
        <taxon>Cellulosimicrobium</taxon>
    </lineage>
</organism>
<dbReference type="InterPro" id="IPR027417">
    <property type="entry name" value="P-loop_NTPase"/>
</dbReference>
<reference evidence="5 6" key="1">
    <citation type="submission" date="2017-05" db="EMBL/GenBank/DDBJ databases">
        <authorList>
            <person name="Song R."/>
            <person name="Chenine A.L."/>
            <person name="Ruprecht R.M."/>
        </authorList>
    </citation>
    <scope>NUCLEOTIDE SEQUENCE [LARGE SCALE GENOMIC DNA]</scope>
    <source>
        <strain evidence="5 6">PSBB019</strain>
    </source>
</reference>
<protein>
    <submittedName>
        <fullName evidence="5">ABC transporter</fullName>
    </submittedName>
</protein>
<name>A0A1Y0HS75_CELCE</name>
<dbReference type="PROSITE" id="PS00211">
    <property type="entry name" value="ABC_TRANSPORTER_1"/>
    <property type="match status" value="1"/>
</dbReference>
<sequence length="362" mass="38416">MIRTRALTKDFPVGRDASATVHAVRGIDLDVAPGELVAVLGPNGAGKTTTLRMLTTLIRPTSGTATVAGHDVVAEPDAVRHRIGYVGQGNGAGHAQRAVDELTSQGRIHGLDRRTARRRADELLDSLELGSYGARKVSDLSGGQRRRLDVAMGLVHAPSLLFLDEPSTGLDPHNRANLWDHVLRMREDSLAATGEPMTIVLTTHYLDEADTMAERVVVVDHGQVIADDTAENLKADLAGDRVVVTLAPPQGPAHDDAARLVALARRVEGFREATRTPDGAPAVGHDAAPTLEVRAERGDAYLPRLLRAADADGIAVETAQVHRPTLDDVFLALTGRSLREAGAATPTDAPAEGTRPTERTAA</sequence>
<dbReference type="InterPro" id="IPR003593">
    <property type="entry name" value="AAA+_ATPase"/>
</dbReference>
<dbReference type="OrthoDB" id="9804819at2"/>
<dbReference type="Gene3D" id="3.40.50.300">
    <property type="entry name" value="P-loop containing nucleotide triphosphate hydrolases"/>
    <property type="match status" value="1"/>
</dbReference>
<feature type="region of interest" description="Disordered" evidence="3">
    <location>
        <begin position="341"/>
        <end position="362"/>
    </location>
</feature>
<dbReference type="SUPFAM" id="SSF52540">
    <property type="entry name" value="P-loop containing nucleoside triphosphate hydrolases"/>
    <property type="match status" value="1"/>
</dbReference>
<dbReference type="GO" id="GO:0016887">
    <property type="term" value="F:ATP hydrolysis activity"/>
    <property type="evidence" value="ECO:0007669"/>
    <property type="project" value="InterPro"/>
</dbReference>
<dbReference type="AlphaFoldDB" id="A0A1Y0HS75"/>
<dbReference type="InterPro" id="IPR017871">
    <property type="entry name" value="ABC_transporter-like_CS"/>
</dbReference>
<dbReference type="PANTHER" id="PTHR43582">
    <property type="entry name" value="LINEARMYCIN RESISTANCE ATP-BINDING PROTEIN LNRL"/>
    <property type="match status" value="1"/>
</dbReference>
<feature type="domain" description="ABC transporter" evidence="4">
    <location>
        <begin position="2"/>
        <end position="246"/>
    </location>
</feature>
<evidence type="ECO:0000256" key="3">
    <source>
        <dbReference type="SAM" id="MobiDB-lite"/>
    </source>
</evidence>
<gene>
    <name evidence="5" type="ORF">CBR64_04210</name>
</gene>
<proteinExistence type="predicted"/>
<evidence type="ECO:0000256" key="1">
    <source>
        <dbReference type="ARBA" id="ARBA00022741"/>
    </source>
</evidence>
<evidence type="ECO:0000259" key="4">
    <source>
        <dbReference type="PROSITE" id="PS50893"/>
    </source>
</evidence>
<dbReference type="EMBL" id="CP021383">
    <property type="protein sequence ID" value="ARU50810.1"/>
    <property type="molecule type" value="Genomic_DNA"/>
</dbReference>
<dbReference type="Pfam" id="PF00005">
    <property type="entry name" value="ABC_tran"/>
    <property type="match status" value="1"/>
</dbReference>
<accession>A0A1Y0HS75</accession>
<dbReference type="GO" id="GO:0005524">
    <property type="term" value="F:ATP binding"/>
    <property type="evidence" value="ECO:0007669"/>
    <property type="project" value="UniProtKB-KW"/>
</dbReference>
<keyword evidence="1" id="KW-0547">Nucleotide-binding</keyword>
<evidence type="ECO:0000313" key="6">
    <source>
        <dbReference type="Proteomes" id="UP000196228"/>
    </source>
</evidence>
<dbReference type="PROSITE" id="PS50893">
    <property type="entry name" value="ABC_TRANSPORTER_2"/>
    <property type="match status" value="1"/>
</dbReference>
<dbReference type="PANTHER" id="PTHR43582:SF5">
    <property type="entry name" value="ABC TRANSPORTER"/>
    <property type="match status" value="1"/>
</dbReference>
<evidence type="ECO:0000256" key="2">
    <source>
        <dbReference type="ARBA" id="ARBA00022840"/>
    </source>
</evidence>